<gene>
    <name evidence="1" type="ORF">VTL71DRAFT_15182</name>
</gene>
<accession>A0ABR4CFV0</accession>
<keyword evidence="2" id="KW-1185">Reference proteome</keyword>
<sequence length="92" mass="10603">MFAWRATARCLLLNPASRSCLHTKAYGYWLLLPKEYILSLGPDDTAHTNQRTEIPPKVDRNTHSDSYCIESTELVSHTKTNIHIQEDDFAQR</sequence>
<reference evidence="1 2" key="1">
    <citation type="journal article" date="2024" name="Commun. Biol.">
        <title>Comparative genomic analysis of thermophilic fungi reveals convergent evolutionary adaptations and gene losses.</title>
        <authorList>
            <person name="Steindorff A.S."/>
            <person name="Aguilar-Pontes M.V."/>
            <person name="Robinson A.J."/>
            <person name="Andreopoulos B."/>
            <person name="LaButti K."/>
            <person name="Kuo A."/>
            <person name="Mondo S."/>
            <person name="Riley R."/>
            <person name="Otillar R."/>
            <person name="Haridas S."/>
            <person name="Lipzen A."/>
            <person name="Grimwood J."/>
            <person name="Schmutz J."/>
            <person name="Clum A."/>
            <person name="Reid I.D."/>
            <person name="Moisan M.C."/>
            <person name="Butler G."/>
            <person name="Nguyen T.T.M."/>
            <person name="Dewar K."/>
            <person name="Conant G."/>
            <person name="Drula E."/>
            <person name="Henrissat B."/>
            <person name="Hansel C."/>
            <person name="Singer S."/>
            <person name="Hutchinson M.I."/>
            <person name="de Vries R.P."/>
            <person name="Natvig D.O."/>
            <person name="Powell A.J."/>
            <person name="Tsang A."/>
            <person name="Grigoriev I.V."/>
        </authorList>
    </citation>
    <scope>NUCLEOTIDE SEQUENCE [LARGE SCALE GENOMIC DNA]</scope>
    <source>
        <strain evidence="1 2">CBS 494.80</strain>
    </source>
</reference>
<evidence type="ECO:0000313" key="1">
    <source>
        <dbReference type="EMBL" id="KAL2068844.1"/>
    </source>
</evidence>
<proteinExistence type="predicted"/>
<evidence type="ECO:0008006" key="3">
    <source>
        <dbReference type="Google" id="ProtNLM"/>
    </source>
</evidence>
<comment type="caution">
    <text evidence="1">The sequence shown here is derived from an EMBL/GenBank/DDBJ whole genome shotgun (WGS) entry which is preliminary data.</text>
</comment>
<dbReference type="EMBL" id="JAZHXI010000008">
    <property type="protein sequence ID" value="KAL2068844.1"/>
    <property type="molecule type" value="Genomic_DNA"/>
</dbReference>
<protein>
    <recommendedName>
        <fullName evidence="3">Secreted protein</fullName>
    </recommendedName>
</protein>
<evidence type="ECO:0000313" key="2">
    <source>
        <dbReference type="Proteomes" id="UP001595075"/>
    </source>
</evidence>
<organism evidence="1 2">
    <name type="scientific">Oculimacula yallundae</name>
    <dbReference type="NCBI Taxonomy" id="86028"/>
    <lineage>
        <taxon>Eukaryota</taxon>
        <taxon>Fungi</taxon>
        <taxon>Dikarya</taxon>
        <taxon>Ascomycota</taxon>
        <taxon>Pezizomycotina</taxon>
        <taxon>Leotiomycetes</taxon>
        <taxon>Helotiales</taxon>
        <taxon>Ploettnerulaceae</taxon>
        <taxon>Oculimacula</taxon>
    </lineage>
</organism>
<dbReference type="Proteomes" id="UP001595075">
    <property type="component" value="Unassembled WGS sequence"/>
</dbReference>
<name>A0ABR4CFV0_9HELO</name>